<comment type="catalytic activity">
    <reaction evidence="1 10">
        <text>2 ATP = 3',3'-c-di-AMP + 2 diphosphate</text>
        <dbReference type="Rhea" id="RHEA:35655"/>
        <dbReference type="ChEBI" id="CHEBI:30616"/>
        <dbReference type="ChEBI" id="CHEBI:33019"/>
        <dbReference type="ChEBI" id="CHEBI:71500"/>
        <dbReference type="EC" id="2.7.7.85"/>
    </reaction>
</comment>
<dbReference type="SUPFAM" id="SSF143597">
    <property type="entry name" value="YojJ-like"/>
    <property type="match status" value="1"/>
</dbReference>
<keyword evidence="7 10" id="KW-0067">ATP-binding</keyword>
<accession>A0A533Q835</accession>
<feature type="domain" description="DAC" evidence="11">
    <location>
        <begin position="93"/>
        <end position="251"/>
    </location>
</feature>
<dbReference type="GO" id="GO:0004016">
    <property type="term" value="F:adenylate cyclase activity"/>
    <property type="evidence" value="ECO:0007669"/>
    <property type="project" value="UniProtKB-UniRule"/>
</dbReference>
<evidence type="ECO:0000256" key="5">
    <source>
        <dbReference type="ARBA" id="ARBA00022695"/>
    </source>
</evidence>
<evidence type="ECO:0000313" key="13">
    <source>
        <dbReference type="Proteomes" id="UP000319783"/>
    </source>
</evidence>
<comment type="subunit">
    <text evidence="10">Probably a homodimer.</text>
</comment>
<evidence type="ECO:0000256" key="3">
    <source>
        <dbReference type="ARBA" id="ARBA00022679"/>
    </source>
</evidence>
<evidence type="ECO:0000256" key="4">
    <source>
        <dbReference type="ARBA" id="ARBA00022692"/>
    </source>
</evidence>
<evidence type="ECO:0000256" key="8">
    <source>
        <dbReference type="ARBA" id="ARBA00022989"/>
    </source>
</evidence>
<dbReference type="GO" id="GO:0106408">
    <property type="term" value="F:diadenylate cyclase activity"/>
    <property type="evidence" value="ECO:0007669"/>
    <property type="project" value="UniProtKB-EC"/>
</dbReference>
<dbReference type="GO" id="GO:0006171">
    <property type="term" value="P:cAMP biosynthetic process"/>
    <property type="evidence" value="ECO:0007669"/>
    <property type="project" value="InterPro"/>
</dbReference>
<dbReference type="InterPro" id="IPR014046">
    <property type="entry name" value="C-di-AMP_synthase"/>
</dbReference>
<dbReference type="Gene3D" id="3.40.1700.10">
    <property type="entry name" value="DNA integrity scanning protein, DisA, N-terminal domain"/>
    <property type="match status" value="1"/>
</dbReference>
<dbReference type="InterPro" id="IPR003390">
    <property type="entry name" value="DNA_integrity_scan_DisA_N"/>
</dbReference>
<evidence type="ECO:0000256" key="10">
    <source>
        <dbReference type="HAMAP-Rule" id="MF_01499"/>
    </source>
</evidence>
<organism evidence="12 13">
    <name type="scientific">Candidatus Jettenia ecosi</name>
    <dbReference type="NCBI Taxonomy" id="2494326"/>
    <lineage>
        <taxon>Bacteria</taxon>
        <taxon>Pseudomonadati</taxon>
        <taxon>Planctomycetota</taxon>
        <taxon>Candidatus Brocadiia</taxon>
        <taxon>Candidatus Brocadiales</taxon>
        <taxon>Candidatus Brocadiaceae</taxon>
        <taxon>Candidatus Jettenia</taxon>
    </lineage>
</organism>
<dbReference type="HAMAP" id="MF_01499">
    <property type="entry name" value="DacA"/>
    <property type="match status" value="1"/>
</dbReference>
<dbReference type="InterPro" id="IPR034701">
    <property type="entry name" value="CdaA"/>
</dbReference>
<comment type="function">
    <text evidence="10">Catalyzes the condensation of 2 ATP molecules into cyclic di-AMP (c-di-AMP), a second messenger used to regulate differing processes in different bacteria.</text>
</comment>
<dbReference type="InterPro" id="IPR004212">
    <property type="entry name" value="GTF2I"/>
</dbReference>
<evidence type="ECO:0000256" key="6">
    <source>
        <dbReference type="ARBA" id="ARBA00022741"/>
    </source>
</evidence>
<dbReference type="InterPro" id="IPR050338">
    <property type="entry name" value="DisA"/>
</dbReference>
<dbReference type="FunFam" id="3.40.1700.10:FF:000002">
    <property type="entry name" value="Diadenylate cyclase"/>
    <property type="match status" value="1"/>
</dbReference>
<sequence length="272" mass="30147">MPAKIVELFENVNVWMVGRSLGEIFLIYMVVYVVLRIMQGTRGTSVLRGLAFIIVMISVGVLFFVRKLQLYTIDWLITEFVPVFIIPIIILFQPEFRRALLQLGQNPVFKVFLKPGYQVTNEIIKAIEILSKDKIGALIAIEREVGLDNFVETGTKLNADVSSELIRTIFWSGSPLHDGAIIIQEQKISAAGCLLPLTENTELSKSLGTRHRAGIGLTEETDAIVIIVSEETGTISTGLKGGLNRGNDVKGLKKILDELFTERFGVARGAQE</sequence>
<dbReference type="Pfam" id="PF02457">
    <property type="entry name" value="DAC"/>
    <property type="match status" value="1"/>
</dbReference>
<keyword evidence="2 10" id="KW-1003">Cell membrane</keyword>
<dbReference type="Proteomes" id="UP000319783">
    <property type="component" value="Unassembled WGS sequence"/>
</dbReference>
<keyword evidence="9 10" id="KW-0472">Membrane</keyword>
<dbReference type="EMBL" id="SULG01000080">
    <property type="protein sequence ID" value="TLD40794.1"/>
    <property type="molecule type" value="Genomic_DNA"/>
</dbReference>
<comment type="caution">
    <text evidence="12">The sequence shown here is derived from an EMBL/GenBank/DDBJ whole genome shotgun (WGS) entry which is preliminary data.</text>
</comment>
<keyword evidence="3 10" id="KW-0808">Transferase</keyword>
<keyword evidence="4 10" id="KW-0812">Transmembrane</keyword>
<dbReference type="InterPro" id="IPR036888">
    <property type="entry name" value="DNA_integrity_DisA_N_sf"/>
</dbReference>
<dbReference type="PROSITE" id="PS51139">
    <property type="entry name" value="GTF2I"/>
    <property type="match status" value="1"/>
</dbReference>
<comment type="similarity">
    <text evidence="10">Belongs to the adenylate cyclase family. DacA/CdaA subfamily.</text>
</comment>
<evidence type="ECO:0000256" key="2">
    <source>
        <dbReference type="ARBA" id="ARBA00022475"/>
    </source>
</evidence>
<feature type="transmembrane region" description="Helical" evidence="10">
    <location>
        <begin position="47"/>
        <end position="65"/>
    </location>
</feature>
<dbReference type="EC" id="2.7.7.85" evidence="10"/>
<evidence type="ECO:0000256" key="1">
    <source>
        <dbReference type="ARBA" id="ARBA00000877"/>
    </source>
</evidence>
<keyword evidence="6 10" id="KW-0547">Nucleotide-binding</keyword>
<evidence type="ECO:0000313" key="12">
    <source>
        <dbReference type="EMBL" id="TLD40794.1"/>
    </source>
</evidence>
<protein>
    <recommendedName>
        <fullName evidence="10">Diadenylate cyclase</fullName>
        <shortName evidence="10">DAC</shortName>
        <ecNumber evidence="10">2.7.7.85</ecNumber>
    </recommendedName>
    <alternativeName>
        <fullName evidence="10">Cyclic-di-AMP synthase</fullName>
        <shortName evidence="10">c-di-AMP synthase</shortName>
    </alternativeName>
</protein>
<feature type="transmembrane region" description="Helical" evidence="10">
    <location>
        <begin position="12"/>
        <end position="35"/>
    </location>
</feature>
<evidence type="ECO:0000256" key="9">
    <source>
        <dbReference type="ARBA" id="ARBA00023136"/>
    </source>
</evidence>
<proteinExistence type="inferred from homology"/>
<comment type="caution">
    <text evidence="10">Lacks conserved residue(s) required for the propagation of feature annotation.</text>
</comment>
<dbReference type="NCBIfam" id="TIGR00159">
    <property type="entry name" value="diadenylate cyclase CdaA"/>
    <property type="match status" value="1"/>
</dbReference>
<reference evidence="12 13" key="1">
    <citation type="submission" date="2019-04" db="EMBL/GenBank/DDBJ databases">
        <title>Genome of a novel bacterium Candidatus Jettenia ecosi reconstructed from metagenome of an anammox bioreactor.</title>
        <authorList>
            <person name="Mardanov A.V."/>
            <person name="Beletsky A.V."/>
            <person name="Ravin N.V."/>
            <person name="Botchkova E.A."/>
            <person name="Litti Y.V."/>
            <person name="Nozhevnikova A.N."/>
        </authorList>
    </citation>
    <scope>NUCLEOTIDE SEQUENCE [LARGE SCALE GENOMIC DNA]</scope>
    <source>
        <strain evidence="12">J2</strain>
    </source>
</reference>
<feature type="transmembrane region" description="Helical" evidence="10">
    <location>
        <begin position="71"/>
        <end position="92"/>
    </location>
</feature>
<dbReference type="GO" id="GO:0005524">
    <property type="term" value="F:ATP binding"/>
    <property type="evidence" value="ECO:0007669"/>
    <property type="project" value="UniProtKB-UniRule"/>
</dbReference>
<keyword evidence="8 10" id="KW-1133">Transmembrane helix</keyword>
<dbReference type="PROSITE" id="PS51794">
    <property type="entry name" value="DAC"/>
    <property type="match status" value="1"/>
</dbReference>
<gene>
    <name evidence="10" type="primary">dacA</name>
    <name evidence="12" type="ORF">JETT_2948</name>
</gene>
<evidence type="ECO:0000259" key="11">
    <source>
        <dbReference type="PROSITE" id="PS51794"/>
    </source>
</evidence>
<evidence type="ECO:0000256" key="7">
    <source>
        <dbReference type="ARBA" id="ARBA00022840"/>
    </source>
</evidence>
<dbReference type="PANTHER" id="PTHR34185">
    <property type="entry name" value="DIADENYLATE CYCLASE"/>
    <property type="match status" value="1"/>
</dbReference>
<dbReference type="PANTHER" id="PTHR34185:SF1">
    <property type="entry name" value="DIADENYLATE CYCLASE"/>
    <property type="match status" value="1"/>
</dbReference>
<keyword evidence="5 10" id="KW-0548">Nucleotidyltransferase</keyword>
<dbReference type="PIRSF" id="PIRSF004793">
    <property type="entry name" value="UCP004793"/>
    <property type="match status" value="1"/>
</dbReference>
<dbReference type="AlphaFoldDB" id="A0A533Q835"/>
<name>A0A533Q835_9BACT</name>